<dbReference type="InterPro" id="IPR035669">
    <property type="entry name" value="SGNH_plant_lipase-like"/>
</dbReference>
<comment type="subcellular location">
    <subcellularLocation>
        <location evidence="1">Secreted</location>
    </subcellularLocation>
</comment>
<gene>
    <name evidence="8" type="ORF">Syun_002850</name>
</gene>
<keyword evidence="4" id="KW-0732">Signal</keyword>
<evidence type="ECO:0000256" key="3">
    <source>
        <dbReference type="ARBA" id="ARBA00022525"/>
    </source>
</evidence>
<dbReference type="AlphaFoldDB" id="A0AAP0PZM1"/>
<comment type="caution">
    <text evidence="8">The sequence shown here is derived from an EMBL/GenBank/DDBJ whole genome shotgun (WGS) entry which is preliminary data.</text>
</comment>
<dbReference type="Proteomes" id="UP001420932">
    <property type="component" value="Unassembled WGS sequence"/>
</dbReference>
<evidence type="ECO:0000256" key="5">
    <source>
        <dbReference type="ARBA" id="ARBA00022801"/>
    </source>
</evidence>
<evidence type="ECO:0000256" key="7">
    <source>
        <dbReference type="ARBA" id="ARBA00023098"/>
    </source>
</evidence>
<dbReference type="GO" id="GO:0016788">
    <property type="term" value="F:hydrolase activity, acting on ester bonds"/>
    <property type="evidence" value="ECO:0007669"/>
    <property type="project" value="InterPro"/>
</dbReference>
<dbReference type="PANTHER" id="PTHR45650">
    <property type="entry name" value="GDSL-LIKE LIPASE/ACYLHYDROLASE-RELATED"/>
    <property type="match status" value="1"/>
</dbReference>
<accession>A0AAP0PZM1</accession>
<dbReference type="CDD" id="cd01837">
    <property type="entry name" value="SGNH_plant_lipase_like"/>
    <property type="match status" value="1"/>
</dbReference>
<dbReference type="Pfam" id="PF00657">
    <property type="entry name" value="Lipase_GDSL"/>
    <property type="match status" value="1"/>
</dbReference>
<keyword evidence="9" id="KW-1185">Reference proteome</keyword>
<proteinExistence type="inferred from homology"/>
<sequence>MLDETGGMLKITSMAKSVKGLLLVPAVFLIVSQFSKVAVGSPPFSAMFVFGDSLIDNGNNNNLITIAKSNYMPYGIDFYQGPTGRFCNGRTIIDFLGEILGIPYLPAYESVGTIENALQGVNYASAAGGILIQTGQFLGDRFSLSQQVSNFQSTLSQLRKQMDGKNMSQYLAKSIVIMVIGSNDYINNYLIPTLYPTQYYYTPDEYAKFLIDQYSNHILTLYNEGLRKFLLAAIGPLGCIPNQLAKGLAPPGNCVSFVNEMVKTFNALLRYLVDWLNSNYQEAIFLYGNTYDIIEDILNDPSTYGFNVTDQGCCGIGRNQGQLTCLPLSIPCMKRNEYVFWDAFHPTESVNAILAKRAYAGPPSDCHPINLQKMAQI</sequence>
<keyword evidence="5" id="KW-0378">Hydrolase</keyword>
<comment type="similarity">
    <text evidence="2">Belongs to the 'GDSL' lipolytic enzyme family.</text>
</comment>
<evidence type="ECO:0000256" key="1">
    <source>
        <dbReference type="ARBA" id="ARBA00004613"/>
    </source>
</evidence>
<evidence type="ECO:0000256" key="2">
    <source>
        <dbReference type="ARBA" id="ARBA00008668"/>
    </source>
</evidence>
<dbReference type="GO" id="GO:0016042">
    <property type="term" value="P:lipid catabolic process"/>
    <property type="evidence" value="ECO:0007669"/>
    <property type="project" value="UniProtKB-KW"/>
</dbReference>
<dbReference type="InterPro" id="IPR036514">
    <property type="entry name" value="SGNH_hydro_sf"/>
</dbReference>
<reference evidence="8 9" key="1">
    <citation type="submission" date="2024-01" db="EMBL/GenBank/DDBJ databases">
        <title>Genome assemblies of Stephania.</title>
        <authorList>
            <person name="Yang L."/>
        </authorList>
    </citation>
    <scope>NUCLEOTIDE SEQUENCE [LARGE SCALE GENOMIC DNA]</scope>
    <source>
        <strain evidence="8">YNDBR</strain>
        <tissue evidence="8">Leaf</tissue>
    </source>
</reference>
<evidence type="ECO:0000256" key="6">
    <source>
        <dbReference type="ARBA" id="ARBA00022963"/>
    </source>
</evidence>
<dbReference type="GO" id="GO:0005576">
    <property type="term" value="C:extracellular region"/>
    <property type="evidence" value="ECO:0007669"/>
    <property type="project" value="UniProtKB-SubCell"/>
</dbReference>
<dbReference type="InterPro" id="IPR001087">
    <property type="entry name" value="GDSL"/>
</dbReference>
<dbReference type="InterPro" id="IPR051238">
    <property type="entry name" value="GDSL_esterase/lipase"/>
</dbReference>
<protein>
    <submittedName>
        <fullName evidence="8">Uncharacterized protein</fullName>
    </submittedName>
</protein>
<dbReference type="Gene3D" id="3.40.50.1110">
    <property type="entry name" value="SGNH hydrolase"/>
    <property type="match status" value="1"/>
</dbReference>
<evidence type="ECO:0000313" key="9">
    <source>
        <dbReference type="Proteomes" id="UP001420932"/>
    </source>
</evidence>
<keyword evidence="3" id="KW-0964">Secreted</keyword>
<keyword evidence="7" id="KW-0443">Lipid metabolism</keyword>
<keyword evidence="6" id="KW-0442">Lipid degradation</keyword>
<organism evidence="8 9">
    <name type="scientific">Stephania yunnanensis</name>
    <dbReference type="NCBI Taxonomy" id="152371"/>
    <lineage>
        <taxon>Eukaryota</taxon>
        <taxon>Viridiplantae</taxon>
        <taxon>Streptophyta</taxon>
        <taxon>Embryophyta</taxon>
        <taxon>Tracheophyta</taxon>
        <taxon>Spermatophyta</taxon>
        <taxon>Magnoliopsida</taxon>
        <taxon>Ranunculales</taxon>
        <taxon>Menispermaceae</taxon>
        <taxon>Menispermoideae</taxon>
        <taxon>Cissampelideae</taxon>
        <taxon>Stephania</taxon>
    </lineage>
</organism>
<name>A0AAP0PZM1_9MAGN</name>
<evidence type="ECO:0000313" key="8">
    <source>
        <dbReference type="EMBL" id="KAK9161948.1"/>
    </source>
</evidence>
<evidence type="ECO:0000256" key="4">
    <source>
        <dbReference type="ARBA" id="ARBA00022729"/>
    </source>
</evidence>
<dbReference type="PANTHER" id="PTHR45650:SF32">
    <property type="entry name" value="GDSL-LIKE LIPASE_ACYLHYDROLASE"/>
    <property type="match status" value="1"/>
</dbReference>
<dbReference type="EMBL" id="JBBNAF010000002">
    <property type="protein sequence ID" value="KAK9161948.1"/>
    <property type="molecule type" value="Genomic_DNA"/>
</dbReference>